<keyword evidence="1" id="KW-1133">Transmembrane helix</keyword>
<protein>
    <submittedName>
        <fullName evidence="2">Uncharacterized protein</fullName>
    </submittedName>
</protein>
<accession>A0A9W7E811</accession>
<feature type="transmembrane region" description="Helical" evidence="1">
    <location>
        <begin position="323"/>
        <end position="342"/>
    </location>
</feature>
<gene>
    <name evidence="2" type="ORF">TL16_g05751</name>
</gene>
<feature type="transmembrane region" description="Helical" evidence="1">
    <location>
        <begin position="403"/>
        <end position="420"/>
    </location>
</feature>
<name>A0A9W7E811_9STRA</name>
<feature type="transmembrane region" description="Helical" evidence="1">
    <location>
        <begin position="465"/>
        <end position="484"/>
    </location>
</feature>
<feature type="transmembrane region" description="Helical" evidence="1">
    <location>
        <begin position="362"/>
        <end position="383"/>
    </location>
</feature>
<keyword evidence="1" id="KW-0472">Membrane</keyword>
<dbReference type="EMBL" id="BLQM01000169">
    <property type="protein sequence ID" value="GMH71809.1"/>
    <property type="molecule type" value="Genomic_DNA"/>
</dbReference>
<reference evidence="3" key="1">
    <citation type="journal article" date="2023" name="Commun. Biol.">
        <title>Genome analysis of Parmales, the sister group of diatoms, reveals the evolutionary specialization of diatoms from phago-mixotrophs to photoautotrophs.</title>
        <authorList>
            <person name="Ban H."/>
            <person name="Sato S."/>
            <person name="Yoshikawa S."/>
            <person name="Yamada K."/>
            <person name="Nakamura Y."/>
            <person name="Ichinomiya M."/>
            <person name="Sato N."/>
            <person name="Blanc-Mathieu R."/>
            <person name="Endo H."/>
            <person name="Kuwata A."/>
            <person name="Ogata H."/>
        </authorList>
    </citation>
    <scope>NUCLEOTIDE SEQUENCE [LARGE SCALE GENOMIC DNA]</scope>
</reference>
<evidence type="ECO:0000313" key="2">
    <source>
        <dbReference type="EMBL" id="GMH71809.1"/>
    </source>
</evidence>
<dbReference type="Proteomes" id="UP001162640">
    <property type="component" value="Unassembled WGS sequence"/>
</dbReference>
<comment type="caution">
    <text evidence="2">The sequence shown here is derived from an EMBL/GenBank/DDBJ whole genome shotgun (WGS) entry which is preliminary data.</text>
</comment>
<evidence type="ECO:0000313" key="3">
    <source>
        <dbReference type="Proteomes" id="UP001162640"/>
    </source>
</evidence>
<evidence type="ECO:0000256" key="1">
    <source>
        <dbReference type="SAM" id="Phobius"/>
    </source>
</evidence>
<feature type="transmembrane region" description="Helical" evidence="1">
    <location>
        <begin position="221"/>
        <end position="242"/>
    </location>
</feature>
<dbReference type="AlphaFoldDB" id="A0A9W7E811"/>
<keyword evidence="1" id="KW-0812">Transmembrane</keyword>
<organism evidence="2 3">
    <name type="scientific">Triparma laevis f. inornata</name>
    <dbReference type="NCBI Taxonomy" id="1714386"/>
    <lineage>
        <taxon>Eukaryota</taxon>
        <taxon>Sar</taxon>
        <taxon>Stramenopiles</taxon>
        <taxon>Ochrophyta</taxon>
        <taxon>Bolidophyceae</taxon>
        <taxon>Parmales</taxon>
        <taxon>Triparmaceae</taxon>
        <taxon>Triparma</taxon>
    </lineage>
</organism>
<sequence>MKDTKISPTGNSHEEELAAKDLRIVYLEKVNKQLEEQLRFLANNSTKEKGTDGLEVEAALYMPTLSTLSTESAASPNLRTKEMAISSIPLVGDNNILLMFFCEVMKPRPLLVSLPKCDKSADIITPSDCITLAKAFDYLSKKSTSDKNAINHFLKHYPAMKTLAERNPLLQNLLLLTSVKLAKGRRNYGAFRFIFGASLSSFDTITDIYMIHTYWASGETGFATATIITLLVNLTFQLLIVYMQNRKQTIGRILTEIMYVLTFCKPGVATYRVVMGAEQKVGALLNPKTEMLLVKNSELLAEAIPGAIIQTYAILAGSNQSNAAIFSLIVSVFTAAFTSAGLSFDSDLSKNQRVNNPRFYGYVPSAVKGKVITFVLIFCMATWQLTSKALACALCAIESSNTLVLYLIGDLGLLLLYKVIRRDFRYGAMPVRAVCFYFGSKYLEYVESDAGRARNLTMVLDSEQVYGLIGGLVGLQALTLICFLRSIESGYSKTFWSPMSGNEHCISRYTNNDDDEDKLDILTHNKHKWERIEEEVLDWVNEKIPEWNEEQPEWWDARRKANIPDWAVRGEVLLKSIRSSEVESI</sequence>
<proteinExistence type="predicted"/>
<feature type="transmembrane region" description="Helical" evidence="1">
    <location>
        <begin position="193"/>
        <end position="215"/>
    </location>
</feature>